<gene>
    <name evidence="1" type="ORF">UFOVP377_5</name>
</gene>
<reference evidence="1" key="1">
    <citation type="submission" date="2020-05" db="EMBL/GenBank/DDBJ databases">
        <authorList>
            <person name="Chiriac C."/>
            <person name="Salcher M."/>
            <person name="Ghai R."/>
            <person name="Kavagutti S V."/>
        </authorList>
    </citation>
    <scope>NUCLEOTIDE SEQUENCE</scope>
</reference>
<accession>A0A6J7X528</accession>
<dbReference type="EMBL" id="LR798314">
    <property type="protein sequence ID" value="CAB5222413.1"/>
    <property type="molecule type" value="Genomic_DNA"/>
</dbReference>
<name>A0A6J7X528_9CAUD</name>
<protein>
    <submittedName>
        <fullName evidence="1">Uncharacterized protein</fullName>
    </submittedName>
</protein>
<evidence type="ECO:0000313" key="1">
    <source>
        <dbReference type="EMBL" id="CAB5222413.1"/>
    </source>
</evidence>
<proteinExistence type="predicted"/>
<organism evidence="1">
    <name type="scientific">uncultured Caudovirales phage</name>
    <dbReference type="NCBI Taxonomy" id="2100421"/>
    <lineage>
        <taxon>Viruses</taxon>
        <taxon>Duplodnaviria</taxon>
        <taxon>Heunggongvirae</taxon>
        <taxon>Uroviricota</taxon>
        <taxon>Caudoviricetes</taxon>
        <taxon>Peduoviridae</taxon>
        <taxon>Maltschvirus</taxon>
        <taxon>Maltschvirus maltsch</taxon>
    </lineage>
</organism>
<sequence length="84" mass="9878">MENEELVRKGRKASQLLEDETFNLAINKMENDQLWYFRSTKPEESAKREIAWSMLKAIDNLKIELQKIVDNAKVAQRAIERANK</sequence>